<comment type="similarity">
    <text evidence="2">Belongs to the bacterial solute-binding protein 1 family.</text>
</comment>
<dbReference type="EMBL" id="JACGXN010000003">
    <property type="protein sequence ID" value="MBA8879269.1"/>
    <property type="molecule type" value="Genomic_DNA"/>
</dbReference>
<evidence type="ECO:0000313" key="5">
    <source>
        <dbReference type="EMBL" id="MBA8879269.1"/>
    </source>
</evidence>
<dbReference type="RefSeq" id="WP_182549895.1">
    <property type="nucleotide sequence ID" value="NZ_JACGXN010000003.1"/>
</dbReference>
<sequence>MLVKSYYAALLGGATLLIFANSANAQICSSTVRVLAQPRDSLTLLESYKDEFKKLSGASFEFDYLNENDRRAKSRAEAATTGKYNVYYIDEANVALFAESKWIVPLLDYYPSDVNFDDFDAGRKKVASYNGVAYFAPVQGGGDLLYYRKDVLQAAGMTPPKTLEEYEAALAKLNDPAKGFYGTALRGGRGSGANVWRWMTYFKAFGGQWFVDGKPAFNSDAAMKATETYLRLFKYSAPGTQTGSWTEVTEAFNSGNVAMIIESSPLAGQTEDPKQSSVAGKVGYTVPPRPLVGGGYGHGLAIGAKANADEAARKCAGTFIAWATSKQNEERRLEQGIFGDINRTSVINSDAFKKKYGAEIGSALNETAQYTDVNFWVNADWPDLGDRWGIILEELITGTRTDIKGGLDELEAYANKLIARR</sequence>
<dbReference type="GO" id="GO:0042597">
    <property type="term" value="C:periplasmic space"/>
    <property type="evidence" value="ECO:0007669"/>
    <property type="project" value="UniProtKB-SubCell"/>
</dbReference>
<evidence type="ECO:0000313" key="6">
    <source>
        <dbReference type="Proteomes" id="UP000549052"/>
    </source>
</evidence>
<feature type="chain" id="PRO_5032289637" evidence="4">
    <location>
        <begin position="26"/>
        <end position="421"/>
    </location>
</feature>
<dbReference type="InterPro" id="IPR006059">
    <property type="entry name" value="SBP"/>
</dbReference>
<evidence type="ECO:0000256" key="2">
    <source>
        <dbReference type="ARBA" id="ARBA00008520"/>
    </source>
</evidence>
<keyword evidence="5" id="KW-0813">Transport</keyword>
<evidence type="ECO:0000256" key="3">
    <source>
        <dbReference type="ARBA" id="ARBA00022764"/>
    </source>
</evidence>
<keyword evidence="6" id="KW-1185">Reference proteome</keyword>
<evidence type="ECO:0000256" key="1">
    <source>
        <dbReference type="ARBA" id="ARBA00004418"/>
    </source>
</evidence>
<keyword evidence="3" id="KW-0574">Periplasm</keyword>
<dbReference type="CDD" id="cd13585">
    <property type="entry name" value="PBP2_TMBP_like"/>
    <property type="match status" value="1"/>
</dbReference>
<keyword evidence="5" id="KW-0762">Sugar transport</keyword>
<dbReference type="Proteomes" id="UP000549052">
    <property type="component" value="Unassembled WGS sequence"/>
</dbReference>
<organism evidence="5 6">
    <name type="scientific">Phyllobacterium myrsinacearum</name>
    <dbReference type="NCBI Taxonomy" id="28101"/>
    <lineage>
        <taxon>Bacteria</taxon>
        <taxon>Pseudomonadati</taxon>
        <taxon>Pseudomonadota</taxon>
        <taxon>Alphaproteobacteria</taxon>
        <taxon>Hyphomicrobiales</taxon>
        <taxon>Phyllobacteriaceae</taxon>
        <taxon>Phyllobacterium</taxon>
    </lineage>
</organism>
<dbReference type="SUPFAM" id="SSF53850">
    <property type="entry name" value="Periplasmic binding protein-like II"/>
    <property type="match status" value="1"/>
</dbReference>
<comment type="subcellular location">
    <subcellularLocation>
        <location evidence="1">Periplasm</location>
    </subcellularLocation>
</comment>
<gene>
    <name evidence="5" type="ORF">FHW16_002987</name>
</gene>
<feature type="signal peptide" evidence="4">
    <location>
        <begin position="1"/>
        <end position="25"/>
    </location>
</feature>
<protein>
    <submittedName>
        <fullName evidence="5">Multiple sugar transport system substrate-binding protein</fullName>
    </submittedName>
</protein>
<dbReference type="AlphaFoldDB" id="A0A839EKC2"/>
<dbReference type="Gene3D" id="3.40.190.10">
    <property type="entry name" value="Periplasmic binding protein-like II"/>
    <property type="match status" value="2"/>
</dbReference>
<name>A0A839EKC2_9HYPH</name>
<accession>A0A839EKC2</accession>
<comment type="caution">
    <text evidence="5">The sequence shown here is derived from an EMBL/GenBank/DDBJ whole genome shotgun (WGS) entry which is preliminary data.</text>
</comment>
<dbReference type="InterPro" id="IPR050490">
    <property type="entry name" value="Bact_solute-bd_prot1"/>
</dbReference>
<proteinExistence type="inferred from homology"/>
<dbReference type="Pfam" id="PF01547">
    <property type="entry name" value="SBP_bac_1"/>
    <property type="match status" value="1"/>
</dbReference>
<dbReference type="PANTHER" id="PTHR43649:SF12">
    <property type="entry name" value="DIACETYLCHITOBIOSE BINDING PROTEIN DASA"/>
    <property type="match status" value="1"/>
</dbReference>
<evidence type="ECO:0000256" key="4">
    <source>
        <dbReference type="SAM" id="SignalP"/>
    </source>
</evidence>
<keyword evidence="4" id="KW-0732">Signal</keyword>
<reference evidence="5 6" key="1">
    <citation type="submission" date="2020-07" db="EMBL/GenBank/DDBJ databases">
        <title>Genomic Encyclopedia of Type Strains, Phase IV (KMG-V): Genome sequencing to study the core and pangenomes of soil and plant-associated prokaryotes.</title>
        <authorList>
            <person name="Whitman W."/>
        </authorList>
    </citation>
    <scope>NUCLEOTIDE SEQUENCE [LARGE SCALE GENOMIC DNA]</scope>
    <source>
        <strain evidence="5 6">AN3</strain>
    </source>
</reference>
<dbReference type="PANTHER" id="PTHR43649">
    <property type="entry name" value="ARABINOSE-BINDING PROTEIN-RELATED"/>
    <property type="match status" value="1"/>
</dbReference>